<dbReference type="Gene3D" id="3.30.450.20">
    <property type="entry name" value="PAS domain"/>
    <property type="match status" value="2"/>
</dbReference>
<evidence type="ECO:0000256" key="2">
    <source>
        <dbReference type="PROSITE-ProRule" id="PRU00284"/>
    </source>
</evidence>
<proteinExistence type="predicted"/>
<keyword evidence="6" id="KW-1185">Reference proteome</keyword>
<feature type="transmembrane region" description="Helical" evidence="3">
    <location>
        <begin position="26"/>
        <end position="47"/>
    </location>
</feature>
<evidence type="ECO:0000259" key="4">
    <source>
        <dbReference type="PROSITE" id="PS50111"/>
    </source>
</evidence>
<organism evidence="5 6">
    <name type="scientific">Alkalibacterium indicireducens</name>
    <dbReference type="NCBI Taxonomy" id="398758"/>
    <lineage>
        <taxon>Bacteria</taxon>
        <taxon>Bacillati</taxon>
        <taxon>Bacillota</taxon>
        <taxon>Bacilli</taxon>
        <taxon>Lactobacillales</taxon>
        <taxon>Carnobacteriaceae</taxon>
        <taxon>Alkalibacterium</taxon>
    </lineage>
</organism>
<dbReference type="SUPFAM" id="SSF58104">
    <property type="entry name" value="Methyl-accepting chemotaxis protein (MCP) signaling domain"/>
    <property type="match status" value="1"/>
</dbReference>
<dbReference type="SMART" id="SM00283">
    <property type="entry name" value="MA"/>
    <property type="match status" value="1"/>
</dbReference>
<dbReference type="InterPro" id="IPR004089">
    <property type="entry name" value="MCPsignal_dom"/>
</dbReference>
<keyword evidence="1 2" id="KW-0807">Transducer</keyword>
<keyword evidence="3" id="KW-0812">Transmembrane</keyword>
<reference evidence="5 6" key="1">
    <citation type="journal article" date="2019" name="Int. J. Syst. Evol. Microbiol.">
        <title>The Global Catalogue of Microorganisms (GCM) 10K type strain sequencing project: providing services to taxonomists for standard genome sequencing and annotation.</title>
        <authorList>
            <consortium name="The Broad Institute Genomics Platform"/>
            <consortium name="The Broad Institute Genome Sequencing Center for Infectious Disease"/>
            <person name="Wu L."/>
            <person name="Ma J."/>
        </authorList>
    </citation>
    <scope>NUCLEOTIDE SEQUENCE [LARGE SCALE GENOMIC DNA]</scope>
    <source>
        <strain evidence="5 6">JCM 14232</strain>
    </source>
</reference>
<evidence type="ECO:0000256" key="1">
    <source>
        <dbReference type="ARBA" id="ARBA00023224"/>
    </source>
</evidence>
<dbReference type="EMBL" id="BAAADA010000116">
    <property type="protein sequence ID" value="GAA0486542.1"/>
    <property type="molecule type" value="Genomic_DNA"/>
</dbReference>
<keyword evidence="3" id="KW-0472">Membrane</keyword>
<dbReference type="PANTHER" id="PTHR32089">
    <property type="entry name" value="METHYL-ACCEPTING CHEMOTAXIS PROTEIN MCPB"/>
    <property type="match status" value="1"/>
</dbReference>
<evidence type="ECO:0000313" key="6">
    <source>
        <dbReference type="Proteomes" id="UP001410648"/>
    </source>
</evidence>
<sequence>MKKISGKKRNRIVNSDQKKKSLRLRFILLFTTLVFVPILIVSGALYYRMDQAVTRRVLREQQQATSRIVTLMEDAGSEARSGLEALAEIEDMTQVTTLEDESQLDQLMTVVQSASQYISDVFFFIPGQEAVGTMEQQDLETVSQNWLAGATGAGGDIYFSEPYTDVVSGATTMAAAMTIDQENGETGILGLQMDMESIAAVIDSSQIGETGYPFVITEAGYWQFTQDPTLSGQDVSNQSIFLEATDMSGEIYNDFNGRTFPIYYERVPDMNLIVYGAVTSNEMSAENDLFLTSSLRVLAISIIGAAGLSILLSNYLVSITKMIREALDGIQEGDLRTRITSLRTGKKKKTSKKTKPAVNEIKENGHELHQIGWSFNAAVSTFQKVIYDIQGKAKSVDELASDLAEITEQTKNATEEVSETIQSIAHSSAQQTSDTQNTVKLMDELSEHVNAISSNMQEVGMHADGTVLALGENDRKMGHVNDTWNETVDSFNRLKDNIGKVDGNVQDVEKILKAIQDISEKTNLLALNASIEAARAGEAGKGFSVVAEEIRKLAEQSNTSSEMITEIIQVIQHDSNEMVSTLDRVLDDSDKQTESLKGVTKTNEDISMNIQVLAKHIAQAFQLASLVEEKKEAVVKALDNIEASAEENAAGTEEVSANAEEILASMEEFTASIEQMKVLAGNLKESTNQFS</sequence>
<name>A0ABN1AYY7_9LACT</name>
<accession>A0ABN1AYY7</accession>
<comment type="caution">
    <text evidence="5">The sequence shown here is derived from an EMBL/GenBank/DDBJ whole genome shotgun (WGS) entry which is preliminary data.</text>
</comment>
<protein>
    <submittedName>
        <fullName evidence="5">Methyl-accepting chemotaxis protein</fullName>
    </submittedName>
</protein>
<dbReference type="PANTHER" id="PTHR32089:SF112">
    <property type="entry name" value="LYSOZYME-LIKE PROTEIN-RELATED"/>
    <property type="match status" value="1"/>
</dbReference>
<dbReference type="Proteomes" id="UP001410648">
    <property type="component" value="Unassembled WGS sequence"/>
</dbReference>
<dbReference type="PROSITE" id="PS50111">
    <property type="entry name" value="CHEMOTAXIS_TRANSDUC_2"/>
    <property type="match status" value="1"/>
</dbReference>
<gene>
    <name evidence="5" type="ORF">GCM10008936_14210</name>
</gene>
<evidence type="ECO:0000256" key="3">
    <source>
        <dbReference type="SAM" id="Phobius"/>
    </source>
</evidence>
<dbReference type="Pfam" id="PF00015">
    <property type="entry name" value="MCPsignal"/>
    <property type="match status" value="1"/>
</dbReference>
<dbReference type="CDD" id="cd18773">
    <property type="entry name" value="PDC1_HK_sensor"/>
    <property type="match status" value="1"/>
</dbReference>
<dbReference type="RefSeq" id="WP_346024840.1">
    <property type="nucleotide sequence ID" value="NZ_BAAADA010000116.1"/>
</dbReference>
<dbReference type="Gene3D" id="1.10.287.950">
    <property type="entry name" value="Methyl-accepting chemotaxis protein"/>
    <property type="match status" value="1"/>
</dbReference>
<evidence type="ECO:0000313" key="5">
    <source>
        <dbReference type="EMBL" id="GAA0486542.1"/>
    </source>
</evidence>
<feature type="domain" description="Methyl-accepting transducer" evidence="4">
    <location>
        <begin position="406"/>
        <end position="663"/>
    </location>
</feature>
<keyword evidence="3" id="KW-1133">Transmembrane helix</keyword>